<organism evidence="2 3">
    <name type="scientific">Orbilia blumenaviensis</name>
    <dbReference type="NCBI Taxonomy" id="1796055"/>
    <lineage>
        <taxon>Eukaryota</taxon>
        <taxon>Fungi</taxon>
        <taxon>Dikarya</taxon>
        <taxon>Ascomycota</taxon>
        <taxon>Pezizomycotina</taxon>
        <taxon>Orbiliomycetes</taxon>
        <taxon>Orbiliales</taxon>
        <taxon>Orbiliaceae</taxon>
        <taxon>Orbilia</taxon>
    </lineage>
</organism>
<keyword evidence="3" id="KW-1185">Reference proteome</keyword>
<protein>
    <recommendedName>
        <fullName evidence="1">F-box domain-containing protein</fullName>
    </recommendedName>
</protein>
<dbReference type="Proteomes" id="UP001373714">
    <property type="component" value="Unassembled WGS sequence"/>
</dbReference>
<dbReference type="EMBL" id="JAVHNS010000008">
    <property type="protein sequence ID" value="KAK6346003.1"/>
    <property type="molecule type" value="Genomic_DNA"/>
</dbReference>
<dbReference type="InterPro" id="IPR036047">
    <property type="entry name" value="F-box-like_dom_sf"/>
</dbReference>
<comment type="caution">
    <text evidence="2">The sequence shown here is derived from an EMBL/GenBank/DDBJ whole genome shotgun (WGS) entry which is preliminary data.</text>
</comment>
<dbReference type="SUPFAM" id="SSF81383">
    <property type="entry name" value="F-box domain"/>
    <property type="match status" value="1"/>
</dbReference>
<sequence length="431" mass="48426">MDNGDATTVLANEPVDDPISHNSFAISPTTITGPLSGLAISPSLVASISSAPPLPTEIIIEILTQLNRQALINARCINKQFCLVATDLLFDKLSLRYGIDHSVPQMTAMITSPLRFRVTSLFIPTESFFSCELSSSGVFGWTRVPFWRKVWWGGNGHYHGGFPVHYREFPKPSFSLHQQYKDALLGLLDACVNLESIHIAVSDFFQGNREPMKEWMLFMGQKVLPKMATLRITNLKMSFPSTQKLAQLVNLYEGTKGSTQQEGTSRPPVFTESLKLISCIINIPRMPEIEILHRPKISSSEFESGNIDPGGTSWADIFSIISVALPKLSYFNFQRLMYGPFLTYKRLGLLVPYGGKYWKIKLSRFNRISPADHDELISPYERDHLALGQLRKTVAGRNGYPVRGIAFLDTEEENVAHEWLAVNPYPVWTIL</sequence>
<dbReference type="InterPro" id="IPR001810">
    <property type="entry name" value="F-box_dom"/>
</dbReference>
<dbReference type="CDD" id="cd09917">
    <property type="entry name" value="F-box_SF"/>
    <property type="match status" value="1"/>
</dbReference>
<evidence type="ECO:0000313" key="3">
    <source>
        <dbReference type="Proteomes" id="UP001373714"/>
    </source>
</evidence>
<accession>A0AAV9UPI0</accession>
<gene>
    <name evidence="2" type="ORF">TWF730_010337</name>
</gene>
<name>A0AAV9UPI0_9PEZI</name>
<reference evidence="2 3" key="1">
    <citation type="submission" date="2019-10" db="EMBL/GenBank/DDBJ databases">
        <authorList>
            <person name="Palmer J.M."/>
        </authorList>
    </citation>
    <scope>NUCLEOTIDE SEQUENCE [LARGE SCALE GENOMIC DNA]</scope>
    <source>
        <strain evidence="2 3">TWF730</strain>
    </source>
</reference>
<proteinExistence type="predicted"/>
<dbReference type="PROSITE" id="PS50181">
    <property type="entry name" value="FBOX"/>
    <property type="match status" value="1"/>
</dbReference>
<feature type="domain" description="F-box" evidence="1">
    <location>
        <begin position="48"/>
        <end position="93"/>
    </location>
</feature>
<dbReference type="AlphaFoldDB" id="A0AAV9UPI0"/>
<dbReference type="Pfam" id="PF00646">
    <property type="entry name" value="F-box"/>
    <property type="match status" value="1"/>
</dbReference>
<evidence type="ECO:0000259" key="1">
    <source>
        <dbReference type="PROSITE" id="PS50181"/>
    </source>
</evidence>
<evidence type="ECO:0000313" key="2">
    <source>
        <dbReference type="EMBL" id="KAK6346003.1"/>
    </source>
</evidence>